<dbReference type="AlphaFoldDB" id="A0A0F7KTB1"/>
<proteinExistence type="predicted"/>
<dbReference type="PANTHER" id="PTHR30590:SF2">
    <property type="entry name" value="INNER MEMBRANE PROTEIN"/>
    <property type="match status" value="1"/>
</dbReference>
<dbReference type="Proteomes" id="UP000034392">
    <property type="component" value="Chromosome"/>
</dbReference>
<dbReference type="RefSeq" id="WP_046904145.1">
    <property type="nucleotide sequence ID" value="NZ_CP011452.2"/>
</dbReference>
<dbReference type="InterPro" id="IPR052529">
    <property type="entry name" value="Bact_Transport_Assoc"/>
</dbReference>
<dbReference type="InterPro" id="IPR007349">
    <property type="entry name" value="DUF418"/>
</dbReference>
<dbReference type="KEGG" id="aay:WYH_02613"/>
<gene>
    <name evidence="1" type="ORF">WYH_02613</name>
</gene>
<dbReference type="PATRIC" id="fig|1267766.3.peg.2647"/>
<dbReference type="OrthoDB" id="9807744at2"/>
<dbReference type="PANTHER" id="PTHR30590">
    <property type="entry name" value="INNER MEMBRANE PROTEIN"/>
    <property type="match status" value="1"/>
</dbReference>
<keyword evidence="2" id="KW-1185">Reference proteome</keyword>
<name>A0A0F7KTB1_9SPHN</name>
<reference evidence="1" key="1">
    <citation type="submission" date="2015-05" db="EMBL/GenBank/DDBJ databases">
        <title>The complete genome of Altererythrobacter atlanticus strain 26DY36.</title>
        <authorList>
            <person name="Wu Y.-H."/>
            <person name="Cheng H."/>
            <person name="Wu X.-W."/>
        </authorList>
    </citation>
    <scope>NUCLEOTIDE SEQUENCE [LARGE SCALE GENOMIC DNA]</scope>
    <source>
        <strain evidence="1">26DY36</strain>
    </source>
</reference>
<organism evidence="1 2">
    <name type="scientific">Croceibacterium atlanticum</name>
    <dbReference type="NCBI Taxonomy" id="1267766"/>
    <lineage>
        <taxon>Bacteria</taxon>
        <taxon>Pseudomonadati</taxon>
        <taxon>Pseudomonadota</taxon>
        <taxon>Alphaproteobacteria</taxon>
        <taxon>Sphingomonadales</taxon>
        <taxon>Erythrobacteraceae</taxon>
        <taxon>Croceibacterium</taxon>
    </lineage>
</organism>
<accession>A0A0F7KTB1</accession>
<dbReference type="STRING" id="1267766.WYH_02613"/>
<dbReference type="EMBL" id="CP011452">
    <property type="protein sequence ID" value="AKH43643.1"/>
    <property type="molecule type" value="Genomic_DNA"/>
</dbReference>
<dbReference type="Pfam" id="PF04235">
    <property type="entry name" value="DUF418"/>
    <property type="match status" value="1"/>
</dbReference>
<evidence type="ECO:0000313" key="1">
    <source>
        <dbReference type="EMBL" id="AKH43643.1"/>
    </source>
</evidence>
<sequence length="416" mass="44635">MTGPAQGVALSPGGRGRVVPLDALRGLAVIGIIFMNVFAFAMPGAAYYNPRAWGGTGLADLALWTASFLFIEDKFRTLFAMMFGVGVAILLGRKGDGGLRAHYSRMAVLFVIGAIHATLLFSGDVLRLYALAGLVLPICAFWPARRLWIAACILMAVYMAVGGYIAFGWTEYWWRTVSLPGTDPAPLARAEMAFGADPATLERGLAMGREPLMERIERRLSSPAASLIAAGVVMPVTLAAMLAGMALWRSGLLAGQWPPARAFRLAGWMAAISLPVLGLLAWLAHFSGFNGAVIGTNALVWSAPFDLLLGIGWAGLAMGLFVRAGADAGWVRRLAAAGRLALTNYLATSVMLGAIFHSWGFGLFGELGRVETCAITLVPAAAMLAWSPLWLGHFRQGPAEWFWRSAARLRRMPLRR</sequence>
<protein>
    <submittedName>
        <fullName evidence="1">Uncharacterized protein</fullName>
    </submittedName>
</protein>
<evidence type="ECO:0000313" key="2">
    <source>
        <dbReference type="Proteomes" id="UP000034392"/>
    </source>
</evidence>